<proteinExistence type="predicted"/>
<feature type="domain" description="FAD-binding FR-type" evidence="1">
    <location>
        <begin position="3"/>
        <end position="127"/>
    </location>
</feature>
<dbReference type="Proteomes" id="UP000198923">
    <property type="component" value="Unassembled WGS sequence"/>
</dbReference>
<dbReference type="Pfam" id="PF04954">
    <property type="entry name" value="SIP"/>
    <property type="match status" value="1"/>
</dbReference>
<dbReference type="GO" id="GO:0016491">
    <property type="term" value="F:oxidoreductase activity"/>
    <property type="evidence" value="ECO:0007669"/>
    <property type="project" value="InterPro"/>
</dbReference>
<dbReference type="EMBL" id="FNCN01000052">
    <property type="protein sequence ID" value="SDI44284.1"/>
    <property type="molecule type" value="Genomic_DNA"/>
</dbReference>
<dbReference type="InterPro" id="IPR039374">
    <property type="entry name" value="SIP_fam"/>
</dbReference>
<dbReference type="InterPro" id="IPR013113">
    <property type="entry name" value="SIP_FAD-bd"/>
</dbReference>
<evidence type="ECO:0000313" key="3">
    <source>
        <dbReference type="Proteomes" id="UP000198923"/>
    </source>
</evidence>
<dbReference type="PROSITE" id="PS51384">
    <property type="entry name" value="FAD_FR"/>
    <property type="match status" value="1"/>
</dbReference>
<dbReference type="CDD" id="cd06193">
    <property type="entry name" value="siderophore_interacting"/>
    <property type="match status" value="1"/>
</dbReference>
<organism evidence="2 3">
    <name type="scientific">Sinosporangium album</name>
    <dbReference type="NCBI Taxonomy" id="504805"/>
    <lineage>
        <taxon>Bacteria</taxon>
        <taxon>Bacillati</taxon>
        <taxon>Actinomycetota</taxon>
        <taxon>Actinomycetes</taxon>
        <taxon>Streptosporangiales</taxon>
        <taxon>Streptosporangiaceae</taxon>
        <taxon>Sinosporangium</taxon>
    </lineage>
</organism>
<dbReference type="PANTHER" id="PTHR30157">
    <property type="entry name" value="FERRIC REDUCTASE, NADPH-DEPENDENT"/>
    <property type="match status" value="1"/>
</dbReference>
<dbReference type="PANTHER" id="PTHR30157:SF0">
    <property type="entry name" value="NADPH-DEPENDENT FERRIC-CHELATE REDUCTASE"/>
    <property type="match status" value="1"/>
</dbReference>
<dbReference type="InterPro" id="IPR007037">
    <property type="entry name" value="SIP_rossman_dom"/>
</dbReference>
<reference evidence="2 3" key="1">
    <citation type="submission" date="2016-10" db="EMBL/GenBank/DDBJ databases">
        <authorList>
            <person name="de Groot N.N."/>
        </authorList>
    </citation>
    <scope>NUCLEOTIDE SEQUENCE [LARGE SCALE GENOMIC DNA]</scope>
    <source>
        <strain evidence="2 3">CPCC 201354</strain>
    </source>
</reference>
<dbReference type="AlphaFoldDB" id="A0A1G8KLI9"/>
<evidence type="ECO:0000259" key="1">
    <source>
        <dbReference type="PROSITE" id="PS51384"/>
    </source>
</evidence>
<gene>
    <name evidence="2" type="ORF">SAMN05421505_15215</name>
</gene>
<protein>
    <submittedName>
        <fullName evidence="2">NADPH-dependent ferric siderophore reductase, contains FAD-binding and SIP domains</fullName>
    </submittedName>
</protein>
<dbReference type="STRING" id="504805.SAMN05421505_15215"/>
<sequence length="293" mass="32062">MADRPRMATVQSSTYVTPGMIRIVFGGPELSTFETSGVGDEYLRLYFPTSTGEIVMPTFKADGSWERVEHEVSVDQCYTVRHFDPATGEVTIDIVVHEGGVASTWALNAKPGDAVGMGLPRGLYDPPADAAWQILAADATGLPAIGRLLEQMAPGTPVHVITEIAHPSHEQQIATAADARFTWLHGMGNGVAASALEEALRSVPWPDGRGYVWVAGETKALRGVRRYLRHERGMAADTYKVIGYWTDRAEEWERGWENLDATIKQQIDAAWSSGRDPELVQDEVDATLDRVGL</sequence>
<dbReference type="Gene3D" id="3.40.50.80">
    <property type="entry name" value="Nucleotide-binding domain of ferredoxin-NADP reductase (FNR) module"/>
    <property type="match status" value="1"/>
</dbReference>
<dbReference type="InterPro" id="IPR017927">
    <property type="entry name" value="FAD-bd_FR_type"/>
</dbReference>
<dbReference type="InterPro" id="IPR017938">
    <property type="entry name" value="Riboflavin_synthase-like_b-brl"/>
</dbReference>
<dbReference type="Gene3D" id="2.40.30.10">
    <property type="entry name" value="Translation factors"/>
    <property type="match status" value="1"/>
</dbReference>
<keyword evidence="3" id="KW-1185">Reference proteome</keyword>
<dbReference type="InterPro" id="IPR039261">
    <property type="entry name" value="FNR_nucleotide-bd"/>
</dbReference>
<accession>A0A1G8KLI9</accession>
<dbReference type="Pfam" id="PF08021">
    <property type="entry name" value="FAD_binding_9"/>
    <property type="match status" value="1"/>
</dbReference>
<name>A0A1G8KLI9_9ACTN</name>
<evidence type="ECO:0000313" key="2">
    <source>
        <dbReference type="EMBL" id="SDI44284.1"/>
    </source>
</evidence>
<dbReference type="SUPFAM" id="SSF63380">
    <property type="entry name" value="Riboflavin synthase domain-like"/>
    <property type="match status" value="1"/>
</dbReference>
<dbReference type="RefSeq" id="WP_218126077.1">
    <property type="nucleotide sequence ID" value="NZ_FNCN01000052.1"/>
</dbReference>